<reference evidence="1 2" key="1">
    <citation type="submission" date="2019-08" db="EMBL/GenBank/DDBJ databases">
        <title>Complete genome sequence of Terriglobus albidus strain ORNL.</title>
        <authorList>
            <person name="Podar M."/>
        </authorList>
    </citation>
    <scope>NUCLEOTIDE SEQUENCE [LARGE SCALE GENOMIC DNA]</scope>
    <source>
        <strain evidence="1 2">ORNL</strain>
    </source>
</reference>
<sequence length="148" mass="16353">MNGGKARRIRQLLERMALNPLSLAFLSGRHLLSHDMTAAFAASLTGRGGVSVTDATVTMTRNGTKIASVRHHRHNLRMHNFHHAAEREVIGSTHFAAKDSHRFLRAALETAFDMQSPQFKGSTLLMGQARELVTFPVRNTIEATPAIK</sequence>
<name>A0A5B9EG26_9BACT</name>
<keyword evidence="2" id="KW-1185">Reference proteome</keyword>
<dbReference type="EMBL" id="CP042806">
    <property type="protein sequence ID" value="QEE30759.1"/>
    <property type="molecule type" value="Genomic_DNA"/>
</dbReference>
<proteinExistence type="predicted"/>
<evidence type="ECO:0000313" key="2">
    <source>
        <dbReference type="Proteomes" id="UP000321820"/>
    </source>
</evidence>
<dbReference type="KEGG" id="talb:FTW19_23835"/>
<organism evidence="1 2">
    <name type="scientific">Terriglobus albidus</name>
    <dbReference type="NCBI Taxonomy" id="1592106"/>
    <lineage>
        <taxon>Bacteria</taxon>
        <taxon>Pseudomonadati</taxon>
        <taxon>Acidobacteriota</taxon>
        <taxon>Terriglobia</taxon>
        <taxon>Terriglobales</taxon>
        <taxon>Acidobacteriaceae</taxon>
        <taxon>Terriglobus</taxon>
    </lineage>
</organism>
<accession>A0A5B9EG26</accession>
<gene>
    <name evidence="1" type="ORF">FTW19_23835</name>
</gene>
<dbReference type="AlphaFoldDB" id="A0A5B9EG26"/>
<evidence type="ECO:0000313" key="1">
    <source>
        <dbReference type="EMBL" id="QEE30759.1"/>
    </source>
</evidence>
<dbReference type="RefSeq" id="WP_147650056.1">
    <property type="nucleotide sequence ID" value="NZ_CP042806.1"/>
</dbReference>
<protein>
    <submittedName>
        <fullName evidence="1">Uncharacterized protein</fullName>
    </submittedName>
</protein>
<dbReference type="Proteomes" id="UP000321820">
    <property type="component" value="Chromosome"/>
</dbReference>